<dbReference type="EMBL" id="OC316563">
    <property type="protein sequence ID" value="CAD7392614.1"/>
    <property type="molecule type" value="Genomic_DNA"/>
</dbReference>
<gene>
    <name evidence="1" type="ORF">TCEB3V08_LOCUS627</name>
</gene>
<reference evidence="1" key="1">
    <citation type="submission" date="2020-11" db="EMBL/GenBank/DDBJ databases">
        <authorList>
            <person name="Tran Van P."/>
        </authorList>
    </citation>
    <scope>NUCLEOTIDE SEQUENCE</scope>
</reference>
<protein>
    <submittedName>
        <fullName evidence="1">Uncharacterized protein</fullName>
    </submittedName>
</protein>
<dbReference type="AlphaFoldDB" id="A0A7R9CC03"/>
<organism evidence="1">
    <name type="scientific">Timema cristinae</name>
    <name type="common">Walking stick</name>
    <dbReference type="NCBI Taxonomy" id="61476"/>
    <lineage>
        <taxon>Eukaryota</taxon>
        <taxon>Metazoa</taxon>
        <taxon>Ecdysozoa</taxon>
        <taxon>Arthropoda</taxon>
        <taxon>Hexapoda</taxon>
        <taxon>Insecta</taxon>
        <taxon>Pterygota</taxon>
        <taxon>Neoptera</taxon>
        <taxon>Polyneoptera</taxon>
        <taxon>Phasmatodea</taxon>
        <taxon>Timematodea</taxon>
        <taxon>Timematoidea</taxon>
        <taxon>Timematidae</taxon>
        <taxon>Timema</taxon>
    </lineage>
</organism>
<sequence length="60" mass="6724">MKLPKLYDHFPGLKNTEHGILGTMSCRLKSCRIEWLSVLLDCVLVDMVPIPLSTVASEHS</sequence>
<evidence type="ECO:0000313" key="1">
    <source>
        <dbReference type="EMBL" id="CAD7392614.1"/>
    </source>
</evidence>
<proteinExistence type="predicted"/>
<name>A0A7R9CC03_TIMCR</name>
<accession>A0A7R9CC03</accession>